<name>A0A9W9VI66_9EURO</name>
<dbReference type="GO" id="GO:0016887">
    <property type="term" value="F:ATP hydrolysis activity"/>
    <property type="evidence" value="ECO:0007669"/>
    <property type="project" value="InterPro"/>
</dbReference>
<dbReference type="EMBL" id="JAPZBS010000002">
    <property type="protein sequence ID" value="KAJ5380366.1"/>
    <property type="molecule type" value="Genomic_DNA"/>
</dbReference>
<reference evidence="3" key="1">
    <citation type="submission" date="2022-11" db="EMBL/GenBank/DDBJ databases">
        <authorList>
            <person name="Petersen C."/>
        </authorList>
    </citation>
    <scope>NUCLEOTIDE SEQUENCE</scope>
    <source>
        <strain evidence="3">IBT 29864</strain>
    </source>
</reference>
<reference evidence="3" key="2">
    <citation type="journal article" date="2023" name="IMA Fungus">
        <title>Comparative genomic study of the Penicillium genus elucidates a diverse pangenome and 15 lateral gene transfer events.</title>
        <authorList>
            <person name="Petersen C."/>
            <person name="Sorensen T."/>
            <person name="Nielsen M.R."/>
            <person name="Sondergaard T.E."/>
            <person name="Sorensen J.L."/>
            <person name="Fitzpatrick D.A."/>
            <person name="Frisvad J.C."/>
            <person name="Nielsen K.L."/>
        </authorList>
    </citation>
    <scope>NUCLEOTIDE SEQUENCE</scope>
    <source>
        <strain evidence="3">IBT 29864</strain>
    </source>
</reference>
<dbReference type="GO" id="GO:0005524">
    <property type="term" value="F:ATP binding"/>
    <property type="evidence" value="ECO:0007669"/>
    <property type="project" value="InterPro"/>
</dbReference>
<dbReference type="AlphaFoldDB" id="A0A9W9VI66"/>
<dbReference type="GeneID" id="81434902"/>
<dbReference type="SMART" id="SM00382">
    <property type="entry name" value="AAA"/>
    <property type="match status" value="1"/>
</dbReference>
<dbReference type="InterPro" id="IPR027417">
    <property type="entry name" value="P-loop_NTPase"/>
</dbReference>
<feature type="region of interest" description="Disordered" evidence="1">
    <location>
        <begin position="1"/>
        <end position="21"/>
    </location>
</feature>
<dbReference type="PANTHER" id="PTHR46411">
    <property type="entry name" value="FAMILY ATPASE, PUTATIVE-RELATED"/>
    <property type="match status" value="1"/>
</dbReference>
<dbReference type="Pfam" id="PF22942">
    <property type="entry name" value="DUF7025"/>
    <property type="match status" value="1"/>
</dbReference>
<evidence type="ECO:0000313" key="4">
    <source>
        <dbReference type="Proteomes" id="UP001147782"/>
    </source>
</evidence>
<dbReference type="OrthoDB" id="10042665at2759"/>
<sequence>MAEETTSSPITPASERSDEPEIVYAPRGSICDVRNLYQTQPDEDGETSWTKDLPETLVEPVENNESAQYALIVRNIKCYDGWKSLSIKSVVVQSEPLKTFLGKVLKGYPGVTASLDHLEFTRPFKPLLHRWENFVQLREEEELDPTTKEHVDLFHKVFEEELKGMLTRKKDLVRNGVITHPLIWTLFEPNDVVISNGSTPRAYLFSNVTNGRSGEWVLTCKHIDFDGKNFGYKEEEFTVDSFIGTKPITSLSVYPLKHHPEQEVVRKNLIARGKRWEEHKGYHYRQYEGLVIGTSDYGPPRQFHVKGRIIIDAEAFGVFHSHGPVRVHGSKGIGKELTDDQRMITSDMVYGYSLNDKEWLKFSIQNASDIEWNSHAFESLVLPREQQDLKDLLLAIAKAQSKQLDSFDDVVRGKGRGIILQLSGPPGVGKTLTAESVAEVMKVPLYAMSAGDLGTNADAVEHILKDILRMVPKWGAVLLLDEADVFMEARSSTDLKRNELVSIFLRMLEYYEGILFLTTNRAEHIDPAFESRIHLSLNYKELDATSRRHIWSQFLTRSPNTVTFSDEQLDQLAVAQLNGRQIKNTIKTASLLAWSQQKELGFEHVQVVLNLRNSNALNIN</sequence>
<proteinExistence type="predicted"/>
<dbReference type="RefSeq" id="XP_056557937.1">
    <property type="nucleotide sequence ID" value="XM_056695725.1"/>
</dbReference>
<keyword evidence="4" id="KW-1185">Reference proteome</keyword>
<organism evidence="3 4">
    <name type="scientific">Penicillium cataractarum</name>
    <dbReference type="NCBI Taxonomy" id="2100454"/>
    <lineage>
        <taxon>Eukaryota</taxon>
        <taxon>Fungi</taxon>
        <taxon>Dikarya</taxon>
        <taxon>Ascomycota</taxon>
        <taxon>Pezizomycotina</taxon>
        <taxon>Eurotiomycetes</taxon>
        <taxon>Eurotiomycetidae</taxon>
        <taxon>Eurotiales</taxon>
        <taxon>Aspergillaceae</taxon>
        <taxon>Penicillium</taxon>
    </lineage>
</organism>
<dbReference type="SUPFAM" id="SSF52540">
    <property type="entry name" value="P-loop containing nucleoside triphosphate hydrolases"/>
    <property type="match status" value="1"/>
</dbReference>
<dbReference type="Gene3D" id="3.40.50.300">
    <property type="entry name" value="P-loop containing nucleotide triphosphate hydrolases"/>
    <property type="match status" value="1"/>
</dbReference>
<protein>
    <recommendedName>
        <fullName evidence="2">AAA+ ATPase domain-containing protein</fullName>
    </recommendedName>
</protein>
<dbReference type="Pfam" id="PF00004">
    <property type="entry name" value="AAA"/>
    <property type="match status" value="1"/>
</dbReference>
<feature type="compositionally biased region" description="Polar residues" evidence="1">
    <location>
        <begin position="1"/>
        <end position="11"/>
    </location>
</feature>
<evidence type="ECO:0000313" key="3">
    <source>
        <dbReference type="EMBL" id="KAJ5380366.1"/>
    </source>
</evidence>
<gene>
    <name evidence="3" type="ORF">N7496_002794</name>
</gene>
<dbReference type="CDD" id="cd19481">
    <property type="entry name" value="RecA-like_protease"/>
    <property type="match status" value="1"/>
</dbReference>
<evidence type="ECO:0000256" key="1">
    <source>
        <dbReference type="SAM" id="MobiDB-lite"/>
    </source>
</evidence>
<dbReference type="InterPro" id="IPR003593">
    <property type="entry name" value="AAA+_ATPase"/>
</dbReference>
<comment type="caution">
    <text evidence="3">The sequence shown here is derived from an EMBL/GenBank/DDBJ whole genome shotgun (WGS) entry which is preliminary data.</text>
</comment>
<feature type="domain" description="AAA+ ATPase" evidence="2">
    <location>
        <begin position="416"/>
        <end position="540"/>
    </location>
</feature>
<dbReference type="InterPro" id="IPR003959">
    <property type="entry name" value="ATPase_AAA_core"/>
</dbReference>
<dbReference type="PANTHER" id="PTHR46411:SF3">
    <property type="entry name" value="AAA+ ATPASE DOMAIN-CONTAINING PROTEIN"/>
    <property type="match status" value="1"/>
</dbReference>
<evidence type="ECO:0000259" key="2">
    <source>
        <dbReference type="SMART" id="SM00382"/>
    </source>
</evidence>
<dbReference type="InterPro" id="IPR054289">
    <property type="entry name" value="DUF7025"/>
</dbReference>
<accession>A0A9W9VI66</accession>
<dbReference type="Proteomes" id="UP001147782">
    <property type="component" value="Unassembled WGS sequence"/>
</dbReference>